<proteinExistence type="predicted"/>
<accession>A0A9P6AX31</accession>
<dbReference type="EMBL" id="MU128987">
    <property type="protein sequence ID" value="KAF9512401.1"/>
    <property type="molecule type" value="Genomic_DNA"/>
</dbReference>
<feature type="region of interest" description="Disordered" evidence="1">
    <location>
        <begin position="1"/>
        <end position="21"/>
    </location>
</feature>
<feature type="region of interest" description="Disordered" evidence="1">
    <location>
        <begin position="129"/>
        <end position="221"/>
    </location>
</feature>
<dbReference type="AlphaFoldDB" id="A0A9P6AX31"/>
<feature type="compositionally biased region" description="Low complexity" evidence="1">
    <location>
        <begin position="1"/>
        <end position="10"/>
    </location>
</feature>
<protein>
    <submittedName>
        <fullName evidence="2">Uncharacterized protein</fullName>
    </submittedName>
</protein>
<gene>
    <name evidence="2" type="ORF">BS47DRAFT_1068902</name>
</gene>
<evidence type="ECO:0000313" key="2">
    <source>
        <dbReference type="EMBL" id="KAF9512401.1"/>
    </source>
</evidence>
<dbReference type="OrthoDB" id="410044at2759"/>
<organism evidence="2 3">
    <name type="scientific">Hydnum rufescens UP504</name>
    <dbReference type="NCBI Taxonomy" id="1448309"/>
    <lineage>
        <taxon>Eukaryota</taxon>
        <taxon>Fungi</taxon>
        <taxon>Dikarya</taxon>
        <taxon>Basidiomycota</taxon>
        <taxon>Agaricomycotina</taxon>
        <taxon>Agaricomycetes</taxon>
        <taxon>Cantharellales</taxon>
        <taxon>Hydnaceae</taxon>
        <taxon>Hydnum</taxon>
    </lineage>
</organism>
<comment type="caution">
    <text evidence="2">The sequence shown here is derived from an EMBL/GenBank/DDBJ whole genome shotgun (WGS) entry which is preliminary data.</text>
</comment>
<feature type="compositionally biased region" description="Basic residues" evidence="1">
    <location>
        <begin position="142"/>
        <end position="161"/>
    </location>
</feature>
<keyword evidence="3" id="KW-1185">Reference proteome</keyword>
<reference evidence="2" key="1">
    <citation type="journal article" date="2020" name="Nat. Commun.">
        <title>Large-scale genome sequencing of mycorrhizal fungi provides insights into the early evolution of symbiotic traits.</title>
        <authorList>
            <person name="Miyauchi S."/>
            <person name="Kiss E."/>
            <person name="Kuo A."/>
            <person name="Drula E."/>
            <person name="Kohler A."/>
            <person name="Sanchez-Garcia M."/>
            <person name="Morin E."/>
            <person name="Andreopoulos B."/>
            <person name="Barry K.W."/>
            <person name="Bonito G."/>
            <person name="Buee M."/>
            <person name="Carver A."/>
            <person name="Chen C."/>
            <person name="Cichocki N."/>
            <person name="Clum A."/>
            <person name="Culley D."/>
            <person name="Crous P.W."/>
            <person name="Fauchery L."/>
            <person name="Girlanda M."/>
            <person name="Hayes R.D."/>
            <person name="Keri Z."/>
            <person name="LaButti K."/>
            <person name="Lipzen A."/>
            <person name="Lombard V."/>
            <person name="Magnuson J."/>
            <person name="Maillard F."/>
            <person name="Murat C."/>
            <person name="Nolan M."/>
            <person name="Ohm R.A."/>
            <person name="Pangilinan J."/>
            <person name="Pereira M.F."/>
            <person name="Perotto S."/>
            <person name="Peter M."/>
            <person name="Pfister S."/>
            <person name="Riley R."/>
            <person name="Sitrit Y."/>
            <person name="Stielow J.B."/>
            <person name="Szollosi G."/>
            <person name="Zifcakova L."/>
            <person name="Stursova M."/>
            <person name="Spatafora J.W."/>
            <person name="Tedersoo L."/>
            <person name="Vaario L.M."/>
            <person name="Yamada A."/>
            <person name="Yan M."/>
            <person name="Wang P."/>
            <person name="Xu J."/>
            <person name="Bruns T."/>
            <person name="Baldrian P."/>
            <person name="Vilgalys R."/>
            <person name="Dunand C."/>
            <person name="Henrissat B."/>
            <person name="Grigoriev I.V."/>
            <person name="Hibbett D."/>
            <person name="Nagy L.G."/>
            <person name="Martin F.M."/>
        </authorList>
    </citation>
    <scope>NUCLEOTIDE SEQUENCE</scope>
    <source>
        <strain evidence="2">UP504</strain>
    </source>
</reference>
<sequence>MSSTSTSTTPSPIPQPPVQASGFVHNEQGILIPFYKNEVLDQYMGTNSDSMQNTWSEHTNYSTPPWLPQQVIMSQPPHHVSAQAMPIEWDVSRTHGFTQNHHSLHQAPPPHMSAPVSYVPPVYEHHISPASVPPTMPTSAHSRPRTSNPRHSRPHLPRQHSSHSNDQHGTGAAHGPTLQQLVDNNRKNDHRQSHQGHISQHGRHRHGNSNNHHNSRMGAPYQSYPAPFEGIPPTSVAIGHHPYHTPKGMSTTHMAGPAQWNALPPAYENA</sequence>
<name>A0A9P6AX31_9AGAM</name>
<evidence type="ECO:0000313" key="3">
    <source>
        <dbReference type="Proteomes" id="UP000886523"/>
    </source>
</evidence>
<evidence type="ECO:0000256" key="1">
    <source>
        <dbReference type="SAM" id="MobiDB-lite"/>
    </source>
</evidence>
<dbReference type="Proteomes" id="UP000886523">
    <property type="component" value="Unassembled WGS sequence"/>
</dbReference>